<feature type="chain" id="PRO_5047221756" evidence="6">
    <location>
        <begin position="23"/>
        <end position="229"/>
    </location>
</feature>
<dbReference type="InterPro" id="IPR006665">
    <property type="entry name" value="OmpA-like"/>
</dbReference>
<keyword evidence="6" id="KW-0732">Signal</keyword>
<evidence type="ECO:0000256" key="3">
    <source>
        <dbReference type="ARBA" id="ARBA00023237"/>
    </source>
</evidence>
<keyword evidence="9" id="KW-1185">Reference proteome</keyword>
<evidence type="ECO:0000256" key="6">
    <source>
        <dbReference type="SAM" id="SignalP"/>
    </source>
</evidence>
<organism evidence="8 9">
    <name type="scientific">Sphingomonas rustica</name>
    <dbReference type="NCBI Taxonomy" id="3103142"/>
    <lineage>
        <taxon>Bacteria</taxon>
        <taxon>Pseudomonadati</taxon>
        <taxon>Pseudomonadota</taxon>
        <taxon>Alphaproteobacteria</taxon>
        <taxon>Sphingomonadales</taxon>
        <taxon>Sphingomonadaceae</taxon>
        <taxon>Sphingomonas</taxon>
    </lineage>
</organism>
<feature type="domain" description="OmpA-like" evidence="7">
    <location>
        <begin position="114"/>
        <end position="229"/>
    </location>
</feature>
<dbReference type="InterPro" id="IPR050330">
    <property type="entry name" value="Bact_OuterMem_StrucFunc"/>
</dbReference>
<dbReference type="InterPro" id="IPR006664">
    <property type="entry name" value="OMP_bac"/>
</dbReference>
<dbReference type="Gene3D" id="3.30.1330.60">
    <property type="entry name" value="OmpA-like domain"/>
    <property type="match status" value="1"/>
</dbReference>
<comment type="subcellular location">
    <subcellularLocation>
        <location evidence="1">Cell outer membrane</location>
    </subcellularLocation>
</comment>
<protein>
    <submittedName>
        <fullName evidence="8">OmpA family protein</fullName>
    </submittedName>
</protein>
<evidence type="ECO:0000256" key="5">
    <source>
        <dbReference type="SAM" id="MobiDB-lite"/>
    </source>
</evidence>
<name>A0ABV0BHB1_9SPHN</name>
<proteinExistence type="predicted"/>
<feature type="compositionally biased region" description="Low complexity" evidence="5">
    <location>
        <begin position="70"/>
        <end position="93"/>
    </location>
</feature>
<feature type="signal peptide" evidence="6">
    <location>
        <begin position="1"/>
        <end position="22"/>
    </location>
</feature>
<reference evidence="8 9" key="1">
    <citation type="submission" date="2024-05" db="EMBL/GenBank/DDBJ databases">
        <title>Sphingomonas sp. HF-S3 16S ribosomal RNA gene Genome sequencing and assembly.</title>
        <authorList>
            <person name="Lee H."/>
        </authorList>
    </citation>
    <scope>NUCLEOTIDE SEQUENCE [LARGE SCALE GENOMIC DNA]</scope>
    <source>
        <strain evidence="8 9">HF-S3</strain>
    </source>
</reference>
<evidence type="ECO:0000256" key="4">
    <source>
        <dbReference type="PROSITE-ProRule" id="PRU00473"/>
    </source>
</evidence>
<dbReference type="InterPro" id="IPR036737">
    <property type="entry name" value="OmpA-like_sf"/>
</dbReference>
<sequence length="229" mass="24401">MRIAILSSAAVFCVALVTPAAAQSQAEPSVERYLCTFAGKCDGVSQPEEATPTRAAPAVKGFRLARAKSDATASAAARPAPRPAARTYSAPSRNAVAARGARTRSGYGAAGSRAVADAPRADLMIGFELNSARLTSDGVAKGQIFAQSLLRPELRDKRFLIEGHTDARGGIPLNMDLSRRRAEVVAQFLESQGVERSRIEVRGFGPNEPLPGRNAYDPRNRRVEARLIS</sequence>
<evidence type="ECO:0000259" key="7">
    <source>
        <dbReference type="PROSITE" id="PS51123"/>
    </source>
</evidence>
<evidence type="ECO:0000313" key="9">
    <source>
        <dbReference type="Proteomes" id="UP001427805"/>
    </source>
</evidence>
<evidence type="ECO:0000256" key="1">
    <source>
        <dbReference type="ARBA" id="ARBA00004442"/>
    </source>
</evidence>
<keyword evidence="3" id="KW-0998">Cell outer membrane</keyword>
<dbReference type="PANTHER" id="PTHR30329">
    <property type="entry name" value="STATOR ELEMENT OF FLAGELLAR MOTOR COMPLEX"/>
    <property type="match status" value="1"/>
</dbReference>
<feature type="region of interest" description="Disordered" evidence="5">
    <location>
        <begin position="70"/>
        <end position="102"/>
    </location>
</feature>
<accession>A0ABV0BHB1</accession>
<evidence type="ECO:0000313" key="8">
    <source>
        <dbReference type="EMBL" id="MEN3749470.1"/>
    </source>
</evidence>
<dbReference type="SUPFAM" id="SSF103088">
    <property type="entry name" value="OmpA-like"/>
    <property type="match status" value="1"/>
</dbReference>
<dbReference type="Proteomes" id="UP001427805">
    <property type="component" value="Unassembled WGS sequence"/>
</dbReference>
<dbReference type="Pfam" id="PF00691">
    <property type="entry name" value="OmpA"/>
    <property type="match status" value="1"/>
</dbReference>
<dbReference type="EMBL" id="JBDIZK010000014">
    <property type="protein sequence ID" value="MEN3749470.1"/>
    <property type="molecule type" value="Genomic_DNA"/>
</dbReference>
<dbReference type="PROSITE" id="PS51123">
    <property type="entry name" value="OMPA_2"/>
    <property type="match status" value="1"/>
</dbReference>
<evidence type="ECO:0000256" key="2">
    <source>
        <dbReference type="ARBA" id="ARBA00023136"/>
    </source>
</evidence>
<keyword evidence="2 4" id="KW-0472">Membrane</keyword>
<dbReference type="RefSeq" id="WP_346248517.1">
    <property type="nucleotide sequence ID" value="NZ_JBDIZK010000014.1"/>
</dbReference>
<dbReference type="CDD" id="cd07185">
    <property type="entry name" value="OmpA_C-like"/>
    <property type="match status" value="1"/>
</dbReference>
<comment type="caution">
    <text evidence="8">The sequence shown here is derived from an EMBL/GenBank/DDBJ whole genome shotgun (WGS) entry which is preliminary data.</text>
</comment>
<dbReference type="PRINTS" id="PR01021">
    <property type="entry name" value="OMPADOMAIN"/>
</dbReference>
<dbReference type="PANTHER" id="PTHR30329:SF21">
    <property type="entry name" value="LIPOPROTEIN YIAD-RELATED"/>
    <property type="match status" value="1"/>
</dbReference>
<gene>
    <name evidence="8" type="ORF">TPR58_20005</name>
</gene>